<dbReference type="AlphaFoldDB" id="A0A1S1Q3B6"/>
<name>A0A1S1Q3B6_9ACTN</name>
<dbReference type="EMBL" id="MAXA01000214">
    <property type="protein sequence ID" value="OHV28096.1"/>
    <property type="molecule type" value="Genomic_DNA"/>
</dbReference>
<evidence type="ECO:0000256" key="3">
    <source>
        <dbReference type="SAM" id="Phobius"/>
    </source>
</evidence>
<keyword evidence="3" id="KW-1133">Transmembrane helix</keyword>
<keyword evidence="3" id="KW-0472">Membrane</keyword>
<evidence type="ECO:0000313" key="5">
    <source>
        <dbReference type="Proteomes" id="UP000179769"/>
    </source>
</evidence>
<keyword evidence="5" id="KW-1185">Reference proteome</keyword>
<proteinExistence type="inferred from homology"/>
<gene>
    <name evidence="4" type="ORF">BBK14_18360</name>
</gene>
<dbReference type="Pfam" id="PF05949">
    <property type="entry name" value="DUF881"/>
    <property type="match status" value="1"/>
</dbReference>
<evidence type="ECO:0000313" key="4">
    <source>
        <dbReference type="EMBL" id="OHV28096.1"/>
    </source>
</evidence>
<accession>A0A1S1Q3B6</accession>
<organism evidence="4 5">
    <name type="scientific">Parafrankia soli</name>
    <dbReference type="NCBI Taxonomy" id="2599596"/>
    <lineage>
        <taxon>Bacteria</taxon>
        <taxon>Bacillati</taxon>
        <taxon>Actinomycetota</taxon>
        <taxon>Actinomycetes</taxon>
        <taxon>Frankiales</taxon>
        <taxon>Frankiaceae</taxon>
        <taxon>Parafrankia</taxon>
    </lineage>
</organism>
<evidence type="ECO:0000256" key="2">
    <source>
        <dbReference type="SAM" id="MobiDB-lite"/>
    </source>
</evidence>
<feature type="region of interest" description="Disordered" evidence="2">
    <location>
        <begin position="97"/>
        <end position="122"/>
    </location>
</feature>
<dbReference type="InterPro" id="IPR010273">
    <property type="entry name" value="DUF881"/>
</dbReference>
<feature type="transmembrane region" description="Helical" evidence="3">
    <location>
        <begin position="35"/>
        <end position="56"/>
    </location>
</feature>
<dbReference type="OrthoDB" id="3214641at2"/>
<comment type="similarity">
    <text evidence="1">Belongs to the UPF0749 family.</text>
</comment>
<dbReference type="PANTHER" id="PTHR37313">
    <property type="entry name" value="UPF0749 PROTEIN RV1825"/>
    <property type="match status" value="1"/>
</dbReference>
<dbReference type="PANTHER" id="PTHR37313:SF4">
    <property type="entry name" value="CONSERVED MEMBRANE PROTEIN-RELATED"/>
    <property type="match status" value="1"/>
</dbReference>
<sequence>MPGGGPARKAGSTTDETDETEGPAPTPAARRRATAWRIALVGLVVACAALLTAAAVRPSAGGRVGGAGVVSVAGLVAQDRRRVDAELDRLQTEREALAANPASSAVPAAPATTPTLPKPAVDDPLDRRAALAAQVGLTAMRGPAVTVELDDAPRESRGRSLPPGVPPPGPNDLVVHQQDVQAVVNALWAGGAEAMAIMDHRVTPRTAVRCVGNTLLLEGQVYSPPFRISAIGDPDVLRAALDTDPGVLLYREYVDAYGLGYQVTSGTDVVLPAYAGSLLAGSGAVARPASGTPSAPGGQ</sequence>
<protein>
    <recommendedName>
        <fullName evidence="6">DUF881 domain-containing protein</fullName>
    </recommendedName>
</protein>
<comment type="caution">
    <text evidence="4">The sequence shown here is derived from an EMBL/GenBank/DDBJ whole genome shotgun (WGS) entry which is preliminary data.</text>
</comment>
<dbReference type="Proteomes" id="UP000179769">
    <property type="component" value="Unassembled WGS sequence"/>
</dbReference>
<dbReference type="GO" id="GO:0005886">
    <property type="term" value="C:plasma membrane"/>
    <property type="evidence" value="ECO:0007669"/>
    <property type="project" value="TreeGrafter"/>
</dbReference>
<dbReference type="Gene3D" id="3.30.70.1880">
    <property type="entry name" value="Protein of unknown function DUF881"/>
    <property type="match status" value="1"/>
</dbReference>
<evidence type="ECO:0008006" key="6">
    <source>
        <dbReference type="Google" id="ProtNLM"/>
    </source>
</evidence>
<feature type="compositionally biased region" description="Low complexity" evidence="2">
    <location>
        <begin position="97"/>
        <end position="119"/>
    </location>
</feature>
<feature type="region of interest" description="Disordered" evidence="2">
    <location>
        <begin position="1"/>
        <end position="30"/>
    </location>
</feature>
<reference evidence="5" key="1">
    <citation type="submission" date="2016-07" db="EMBL/GenBank/DDBJ databases">
        <title>Frankia sp. NRRL B-16219 Genome sequencing.</title>
        <authorList>
            <person name="Ghodhbane-Gtari F."/>
            <person name="Swanson E."/>
            <person name="Gueddou A."/>
            <person name="Louati M."/>
            <person name="Nouioui I."/>
            <person name="Hezbri K."/>
            <person name="Abebe-Akele F."/>
            <person name="Simpson S."/>
            <person name="Morris K."/>
            <person name="Thomas K."/>
            <person name="Gtari M."/>
            <person name="Tisa L.S."/>
        </authorList>
    </citation>
    <scope>NUCLEOTIDE SEQUENCE [LARGE SCALE GENOMIC DNA]</scope>
    <source>
        <strain evidence="5">NRRL B-16219</strain>
    </source>
</reference>
<evidence type="ECO:0000256" key="1">
    <source>
        <dbReference type="ARBA" id="ARBA00009108"/>
    </source>
</evidence>
<keyword evidence="3" id="KW-0812">Transmembrane</keyword>